<reference evidence="2 3" key="1">
    <citation type="submission" date="2023-07" db="EMBL/GenBank/DDBJ databases">
        <title>Genomic Encyclopedia of Type Strains, Phase IV (KMG-IV): sequencing the most valuable type-strain genomes for metagenomic binning, comparative biology and taxonomic classification.</title>
        <authorList>
            <person name="Goeker M."/>
        </authorList>
    </citation>
    <scope>NUCLEOTIDE SEQUENCE [LARGE SCALE GENOMIC DNA]</scope>
    <source>
        <strain evidence="2 3">DSM 23837</strain>
    </source>
</reference>
<evidence type="ECO:0000313" key="2">
    <source>
        <dbReference type="EMBL" id="MDQ0176294.1"/>
    </source>
</evidence>
<keyword evidence="3" id="KW-1185">Reference proteome</keyword>
<feature type="chain" id="PRO_5045290817" evidence="1">
    <location>
        <begin position="25"/>
        <end position="100"/>
    </location>
</feature>
<proteinExistence type="predicted"/>
<evidence type="ECO:0000313" key="3">
    <source>
        <dbReference type="Proteomes" id="UP001223586"/>
    </source>
</evidence>
<dbReference type="RefSeq" id="WP_307229328.1">
    <property type="nucleotide sequence ID" value="NZ_JAUSTT010000011.1"/>
</dbReference>
<name>A0ABT9WSV3_9BACI</name>
<feature type="signal peptide" evidence="1">
    <location>
        <begin position="1"/>
        <end position="24"/>
    </location>
</feature>
<protein>
    <submittedName>
        <fullName evidence="2">Uncharacterized protein</fullName>
    </submittedName>
</protein>
<keyword evidence="1" id="KW-0732">Signal</keyword>
<comment type="caution">
    <text evidence="2">The sequence shown here is derived from an EMBL/GenBank/DDBJ whole genome shotgun (WGS) entry which is preliminary data.</text>
</comment>
<gene>
    <name evidence="2" type="ORF">J2S08_002131</name>
</gene>
<dbReference type="EMBL" id="JAUSTT010000011">
    <property type="protein sequence ID" value="MDQ0176294.1"/>
    <property type="molecule type" value="Genomic_DNA"/>
</dbReference>
<sequence length="100" mass="10084">MVRKKLMAFIFAGTLLTATGVSTAGASSNVVVPSKENLVGQATESVEPNAVPAIVVTAFVTGAASAAGAKVGDWVADKVTGIWSADSTIDGNTDLDVIFD</sequence>
<accession>A0ABT9WSV3</accession>
<evidence type="ECO:0000256" key="1">
    <source>
        <dbReference type="SAM" id="SignalP"/>
    </source>
</evidence>
<dbReference type="Proteomes" id="UP001223586">
    <property type="component" value="Unassembled WGS sequence"/>
</dbReference>
<organism evidence="2 3">
    <name type="scientific">Bacillus chungangensis</name>
    <dbReference type="NCBI Taxonomy" id="587633"/>
    <lineage>
        <taxon>Bacteria</taxon>
        <taxon>Bacillati</taxon>
        <taxon>Bacillota</taxon>
        <taxon>Bacilli</taxon>
        <taxon>Bacillales</taxon>
        <taxon>Bacillaceae</taxon>
        <taxon>Bacillus</taxon>
    </lineage>
</organism>